<gene>
    <name evidence="9" type="ORF">ACFPJ6_03635</name>
</gene>
<name>A0ABW0GK43_9MICO</name>
<dbReference type="Proteomes" id="UP001596122">
    <property type="component" value="Unassembled WGS sequence"/>
</dbReference>
<dbReference type="InterPro" id="IPR016795">
    <property type="entry name" value="UCP021697"/>
</dbReference>
<evidence type="ECO:0000256" key="6">
    <source>
        <dbReference type="SAM" id="MobiDB-lite"/>
    </source>
</evidence>
<accession>A0ABW0GK43</accession>
<dbReference type="PIRSF" id="PIRSF021697">
    <property type="entry name" value="UCP021697"/>
    <property type="match status" value="1"/>
</dbReference>
<evidence type="ECO:0000256" key="7">
    <source>
        <dbReference type="SAM" id="Phobius"/>
    </source>
</evidence>
<evidence type="ECO:0000256" key="4">
    <source>
        <dbReference type="ARBA" id="ARBA00022989"/>
    </source>
</evidence>
<dbReference type="InterPro" id="IPR051791">
    <property type="entry name" value="Pra-immunoreactive"/>
</dbReference>
<keyword evidence="10" id="KW-1185">Reference proteome</keyword>
<proteinExistence type="predicted"/>
<feature type="transmembrane region" description="Helical" evidence="7">
    <location>
        <begin position="127"/>
        <end position="145"/>
    </location>
</feature>
<comment type="caution">
    <text evidence="9">The sequence shown here is derived from an EMBL/GenBank/DDBJ whole genome shotgun (WGS) entry which is preliminary data.</text>
</comment>
<dbReference type="PANTHER" id="PTHR36115:SF6">
    <property type="entry name" value="PROLINE-RICH ANTIGEN HOMOLOG"/>
    <property type="match status" value="1"/>
</dbReference>
<evidence type="ECO:0000256" key="1">
    <source>
        <dbReference type="ARBA" id="ARBA00004651"/>
    </source>
</evidence>
<evidence type="ECO:0000259" key="8">
    <source>
        <dbReference type="Pfam" id="PF06271"/>
    </source>
</evidence>
<dbReference type="Pfam" id="PF06271">
    <property type="entry name" value="RDD"/>
    <property type="match status" value="1"/>
</dbReference>
<keyword evidence="2" id="KW-1003">Cell membrane</keyword>
<evidence type="ECO:0000256" key="5">
    <source>
        <dbReference type="ARBA" id="ARBA00023136"/>
    </source>
</evidence>
<feature type="compositionally biased region" description="Gly residues" evidence="6">
    <location>
        <begin position="22"/>
        <end position="32"/>
    </location>
</feature>
<reference evidence="10" key="1">
    <citation type="journal article" date="2019" name="Int. J. Syst. Evol. Microbiol.">
        <title>The Global Catalogue of Microorganisms (GCM) 10K type strain sequencing project: providing services to taxonomists for standard genome sequencing and annotation.</title>
        <authorList>
            <consortium name="The Broad Institute Genomics Platform"/>
            <consortium name="The Broad Institute Genome Sequencing Center for Infectious Disease"/>
            <person name="Wu L."/>
            <person name="Ma J."/>
        </authorList>
    </citation>
    <scope>NUCLEOTIDE SEQUENCE [LARGE SCALE GENOMIC DNA]</scope>
    <source>
        <strain evidence="10">CCUG 43114</strain>
    </source>
</reference>
<organism evidence="9 10">
    <name type="scientific">Aquipuribacter nitratireducens</name>
    <dbReference type="NCBI Taxonomy" id="650104"/>
    <lineage>
        <taxon>Bacteria</taxon>
        <taxon>Bacillati</taxon>
        <taxon>Actinomycetota</taxon>
        <taxon>Actinomycetes</taxon>
        <taxon>Micrococcales</taxon>
        <taxon>Intrasporangiaceae</taxon>
        <taxon>Aquipuribacter</taxon>
    </lineage>
</organism>
<evidence type="ECO:0000256" key="3">
    <source>
        <dbReference type="ARBA" id="ARBA00022692"/>
    </source>
</evidence>
<protein>
    <submittedName>
        <fullName evidence="9">RDD family protein</fullName>
    </submittedName>
</protein>
<feature type="transmembrane region" description="Helical" evidence="7">
    <location>
        <begin position="62"/>
        <end position="80"/>
    </location>
</feature>
<comment type="subcellular location">
    <subcellularLocation>
        <location evidence="1">Cell membrane</location>
        <topology evidence="1">Multi-pass membrane protein</topology>
    </subcellularLocation>
</comment>
<evidence type="ECO:0000313" key="10">
    <source>
        <dbReference type="Proteomes" id="UP001596122"/>
    </source>
</evidence>
<dbReference type="PANTHER" id="PTHR36115">
    <property type="entry name" value="PROLINE-RICH ANTIGEN HOMOLOG-RELATED"/>
    <property type="match status" value="1"/>
</dbReference>
<dbReference type="RefSeq" id="WP_340269101.1">
    <property type="nucleotide sequence ID" value="NZ_JBBEOG010000003.1"/>
</dbReference>
<feature type="region of interest" description="Disordered" evidence="6">
    <location>
        <begin position="1"/>
        <end position="52"/>
    </location>
</feature>
<keyword evidence="5 7" id="KW-0472">Membrane</keyword>
<feature type="transmembrane region" description="Helical" evidence="7">
    <location>
        <begin position="87"/>
        <end position="107"/>
    </location>
</feature>
<feature type="domain" description="RDD" evidence="8">
    <location>
        <begin position="56"/>
        <end position="158"/>
    </location>
</feature>
<evidence type="ECO:0000313" key="9">
    <source>
        <dbReference type="EMBL" id="MFC5379878.1"/>
    </source>
</evidence>
<keyword evidence="4 7" id="KW-1133">Transmembrane helix</keyword>
<dbReference type="EMBL" id="JBHSLD010000004">
    <property type="protein sequence ID" value="MFC5379878.1"/>
    <property type="molecule type" value="Genomic_DNA"/>
</dbReference>
<dbReference type="InterPro" id="IPR010432">
    <property type="entry name" value="RDD"/>
</dbReference>
<keyword evidence="3 7" id="KW-0812">Transmembrane</keyword>
<evidence type="ECO:0000256" key="2">
    <source>
        <dbReference type="ARBA" id="ARBA00022475"/>
    </source>
</evidence>
<sequence>MATGRDGSADGDGDDGSARRGALGGWLSGPGGPRESTQAYPGQRLGRPAEGPGSVAGVGRRALALLVDWLLAVLVAGAFLDGLGSFGPLVVFVVVQVLLVGTIGTAVGHRVLGLVVVRPDGSAVGPLPALVRTLLLALVVPAVVLDEDSRGLHDRAAGTVVVRR</sequence>